<organism evidence="2 3">
    <name type="scientific">Silvibacterium bohemicum</name>
    <dbReference type="NCBI Taxonomy" id="1577686"/>
    <lineage>
        <taxon>Bacteria</taxon>
        <taxon>Pseudomonadati</taxon>
        <taxon>Acidobacteriota</taxon>
        <taxon>Terriglobia</taxon>
        <taxon>Terriglobales</taxon>
        <taxon>Acidobacteriaceae</taxon>
        <taxon>Silvibacterium</taxon>
    </lineage>
</organism>
<protein>
    <recommendedName>
        <fullName evidence="4">Lipocalin-like domain-containing protein</fullName>
    </recommendedName>
</protein>
<keyword evidence="1" id="KW-0732">Signal</keyword>
<evidence type="ECO:0008006" key="4">
    <source>
        <dbReference type="Google" id="ProtNLM"/>
    </source>
</evidence>
<evidence type="ECO:0000313" key="2">
    <source>
        <dbReference type="EMBL" id="MBB6146407.1"/>
    </source>
</evidence>
<name>A0A841K1D8_9BACT</name>
<keyword evidence="3" id="KW-1185">Reference proteome</keyword>
<dbReference type="EMBL" id="JACHEK010000009">
    <property type="protein sequence ID" value="MBB6146407.1"/>
    <property type="molecule type" value="Genomic_DNA"/>
</dbReference>
<evidence type="ECO:0000256" key="1">
    <source>
        <dbReference type="SAM" id="SignalP"/>
    </source>
</evidence>
<dbReference type="AlphaFoldDB" id="A0A841K1D8"/>
<proteinExistence type="predicted"/>
<dbReference type="RefSeq" id="WP_050058159.1">
    <property type="nucleotide sequence ID" value="NZ_JACHEK010000009.1"/>
</dbReference>
<reference evidence="2 3" key="1">
    <citation type="submission" date="2020-08" db="EMBL/GenBank/DDBJ databases">
        <title>Genomic Encyclopedia of Type Strains, Phase IV (KMG-IV): sequencing the most valuable type-strain genomes for metagenomic binning, comparative biology and taxonomic classification.</title>
        <authorList>
            <person name="Goeker M."/>
        </authorList>
    </citation>
    <scope>NUCLEOTIDE SEQUENCE [LARGE SCALE GENOMIC DNA]</scope>
    <source>
        <strain evidence="2 3">DSM 103733</strain>
    </source>
</reference>
<accession>A0A841K1D8</accession>
<dbReference type="Proteomes" id="UP000538666">
    <property type="component" value="Unassembled WGS sequence"/>
</dbReference>
<feature type="signal peptide" evidence="1">
    <location>
        <begin position="1"/>
        <end position="28"/>
    </location>
</feature>
<sequence>MIKTLKICAIGAAVCLLTIFSVQGTARAAGAEQFNGHHPEILIGKWVLDLKKSSLGSDPYEQFDAWTLTFTQVTTTALAWTSDATIHGQTLTFSWAGQIDGSMKPLIGTEGSDAYRWKKNALIRLSDLGHGETKLDVVTISRDGRTMTIRDRSTTPQGAALAILVLRRQD</sequence>
<feature type="chain" id="PRO_5032637786" description="Lipocalin-like domain-containing protein" evidence="1">
    <location>
        <begin position="29"/>
        <end position="170"/>
    </location>
</feature>
<gene>
    <name evidence="2" type="ORF">HNQ77_004379</name>
</gene>
<comment type="caution">
    <text evidence="2">The sequence shown here is derived from an EMBL/GenBank/DDBJ whole genome shotgun (WGS) entry which is preliminary data.</text>
</comment>
<evidence type="ECO:0000313" key="3">
    <source>
        <dbReference type="Proteomes" id="UP000538666"/>
    </source>
</evidence>